<evidence type="ECO:0000313" key="3">
    <source>
        <dbReference type="EMBL" id="KAK3169982.1"/>
    </source>
</evidence>
<gene>
    <name evidence="3" type="ORF">OEA41_009367</name>
</gene>
<evidence type="ECO:0000313" key="4">
    <source>
        <dbReference type="Proteomes" id="UP001276659"/>
    </source>
</evidence>
<protein>
    <recommendedName>
        <fullName evidence="5">Acid phosphatase</fullName>
    </recommendedName>
</protein>
<evidence type="ECO:0000256" key="1">
    <source>
        <dbReference type="ARBA" id="ARBA00005375"/>
    </source>
</evidence>
<comment type="similarity">
    <text evidence="1">Belongs to the histidine acid phosphatase family.</text>
</comment>
<comment type="caution">
    <text evidence="3">The sequence shown here is derived from an EMBL/GenBank/DDBJ whole genome shotgun (WGS) entry which is preliminary data.</text>
</comment>
<feature type="chain" id="PRO_5042109766" description="Acid phosphatase" evidence="2">
    <location>
        <begin position="20"/>
        <end position="524"/>
    </location>
</feature>
<proteinExistence type="inferred from homology"/>
<organism evidence="3 4">
    <name type="scientific">Lepraria neglecta</name>
    <dbReference type="NCBI Taxonomy" id="209136"/>
    <lineage>
        <taxon>Eukaryota</taxon>
        <taxon>Fungi</taxon>
        <taxon>Dikarya</taxon>
        <taxon>Ascomycota</taxon>
        <taxon>Pezizomycotina</taxon>
        <taxon>Lecanoromycetes</taxon>
        <taxon>OSLEUM clade</taxon>
        <taxon>Lecanoromycetidae</taxon>
        <taxon>Lecanorales</taxon>
        <taxon>Lecanorineae</taxon>
        <taxon>Stereocaulaceae</taxon>
        <taxon>Lepraria</taxon>
    </lineage>
</organism>
<dbReference type="InterPro" id="IPR029033">
    <property type="entry name" value="His_PPase_superfam"/>
</dbReference>
<sequence length="524" mass="57678">MNHVPVLAWLLLLLALGSSLYLIVSIGMLINQWILPTFGYLTVLDAQNFSSIDTLWHPPTLNQINDLDTVINGNDVYGFIFNNSYAPASNGYYGGYDYCNMPHVNRAEYLKPPENYTLKYVEVIHRHHKRTPYAANTFPRESYTWDCSDEGLFYYGKPLNLVGNGSASVYWSVYTSPSNPFAPQGFNGTCQFPQITRGGLDDSWQHGKDLYDLYHDLLGFLPDEPGDELTYRVTNNVITSQVAGMVVDAMYNSTTDVPLSIQPASVDSLEPTYTCAAGTGLYNSYGVGGTSPNWTAHLTASQPLFSTLDSISGVPPTDPGFHQSWDHYFDNLSSRLCHNKPLPCNISNPTLCITPDLASSVFRLGLYEYDYLYRSSPYSLRAATLSYGVFIAELAQNIRDSISAASPVKYRHNVAHDGSLAMLLSILQVDEMVWPGLGSEIVFEIYKSGDGEERFVRVLWGGVVLRSSYPALGVVDMLPMETLLGYFDELVGVGASKVPGLCAASSSVDSGMGTSKGLDFCVDC</sequence>
<dbReference type="InterPro" id="IPR050645">
    <property type="entry name" value="Histidine_acid_phosphatase"/>
</dbReference>
<dbReference type="Proteomes" id="UP001276659">
    <property type="component" value="Unassembled WGS sequence"/>
</dbReference>
<dbReference type="EMBL" id="JASNWA010000009">
    <property type="protein sequence ID" value="KAK3169982.1"/>
    <property type="molecule type" value="Genomic_DNA"/>
</dbReference>
<dbReference type="Gene3D" id="3.40.50.1240">
    <property type="entry name" value="Phosphoglycerate mutase-like"/>
    <property type="match status" value="1"/>
</dbReference>
<keyword evidence="4" id="KW-1185">Reference proteome</keyword>
<dbReference type="PANTHER" id="PTHR11567:SF195">
    <property type="entry name" value="ACID PHOSPHATASE, PUTATIVE (AFU_ORTHOLOGUE AFUA_3G14570)-RELATED"/>
    <property type="match status" value="1"/>
</dbReference>
<accession>A0AAD9Z455</accession>
<dbReference type="SUPFAM" id="SSF53254">
    <property type="entry name" value="Phosphoglycerate mutase-like"/>
    <property type="match status" value="1"/>
</dbReference>
<dbReference type="GO" id="GO:0016791">
    <property type="term" value="F:phosphatase activity"/>
    <property type="evidence" value="ECO:0007669"/>
    <property type="project" value="TreeGrafter"/>
</dbReference>
<dbReference type="InterPro" id="IPR000560">
    <property type="entry name" value="His_Pase_clade-2"/>
</dbReference>
<dbReference type="PANTHER" id="PTHR11567">
    <property type="entry name" value="ACID PHOSPHATASE-RELATED"/>
    <property type="match status" value="1"/>
</dbReference>
<keyword evidence="2" id="KW-0732">Signal</keyword>
<feature type="signal peptide" evidence="2">
    <location>
        <begin position="1"/>
        <end position="19"/>
    </location>
</feature>
<evidence type="ECO:0008006" key="5">
    <source>
        <dbReference type="Google" id="ProtNLM"/>
    </source>
</evidence>
<dbReference type="Pfam" id="PF00328">
    <property type="entry name" value="His_Phos_2"/>
    <property type="match status" value="1"/>
</dbReference>
<name>A0AAD9Z455_9LECA</name>
<reference evidence="3" key="1">
    <citation type="submission" date="2022-11" db="EMBL/GenBank/DDBJ databases">
        <title>Chromosomal genome sequence assembly and mating type (MAT) locus characterization of the leprose asexual lichenized fungus Lepraria neglecta (Nyl.) Erichsen.</title>
        <authorList>
            <person name="Allen J.L."/>
            <person name="Pfeffer B."/>
        </authorList>
    </citation>
    <scope>NUCLEOTIDE SEQUENCE</scope>
    <source>
        <strain evidence="3">Allen 5258</strain>
    </source>
</reference>
<evidence type="ECO:0000256" key="2">
    <source>
        <dbReference type="SAM" id="SignalP"/>
    </source>
</evidence>
<dbReference type="AlphaFoldDB" id="A0AAD9Z455"/>